<dbReference type="InterPro" id="IPR044992">
    <property type="entry name" value="ChyE-like"/>
</dbReference>
<dbReference type="AlphaFoldDB" id="A0A7K0JZX6"/>
<dbReference type="EMBL" id="VUMY01000001">
    <property type="protein sequence ID" value="MST48688.1"/>
    <property type="molecule type" value="Genomic_DNA"/>
</dbReference>
<dbReference type="GO" id="GO:0005829">
    <property type="term" value="C:cytosol"/>
    <property type="evidence" value="ECO:0007669"/>
    <property type="project" value="TreeGrafter"/>
</dbReference>
<keyword evidence="3" id="KW-1185">Reference proteome</keyword>
<reference evidence="2 3" key="1">
    <citation type="submission" date="2019-08" db="EMBL/GenBank/DDBJ databases">
        <title>In-depth cultivation of the pig gut microbiome towards novel bacterial diversity and tailored functional studies.</title>
        <authorList>
            <person name="Wylensek D."/>
            <person name="Hitch T.C.A."/>
            <person name="Clavel T."/>
        </authorList>
    </citation>
    <scope>NUCLEOTIDE SEQUENCE [LARGE SCALE GENOMIC DNA]</scope>
    <source>
        <strain evidence="2 3">RF-GAM-744-WT-7</strain>
    </source>
</reference>
<dbReference type="CDD" id="cd01741">
    <property type="entry name" value="GATase1_1"/>
    <property type="match status" value="1"/>
</dbReference>
<dbReference type="Proteomes" id="UP000442535">
    <property type="component" value="Unassembled WGS sequence"/>
</dbReference>
<comment type="caution">
    <text evidence="2">The sequence shown here is derived from an EMBL/GenBank/DDBJ whole genome shotgun (WGS) entry which is preliminary data.</text>
</comment>
<protein>
    <submittedName>
        <fullName evidence="2">Glutamine amidotransferase</fullName>
    </submittedName>
</protein>
<evidence type="ECO:0000313" key="3">
    <source>
        <dbReference type="Proteomes" id="UP000442535"/>
    </source>
</evidence>
<dbReference type="Pfam" id="PF00117">
    <property type="entry name" value="GATase"/>
    <property type="match status" value="1"/>
</dbReference>
<keyword evidence="2" id="KW-0315">Glutamine amidotransferase</keyword>
<dbReference type="PANTHER" id="PTHR42695">
    <property type="entry name" value="GLUTAMINE AMIDOTRANSFERASE YLR126C-RELATED"/>
    <property type="match status" value="1"/>
</dbReference>
<proteinExistence type="predicted"/>
<dbReference type="GO" id="GO:0016740">
    <property type="term" value="F:transferase activity"/>
    <property type="evidence" value="ECO:0007669"/>
    <property type="project" value="UniProtKB-KW"/>
</dbReference>
<name>A0A7K0JZX6_9ACTO</name>
<dbReference type="InterPro" id="IPR029062">
    <property type="entry name" value="Class_I_gatase-like"/>
</dbReference>
<evidence type="ECO:0000313" key="2">
    <source>
        <dbReference type="EMBL" id="MST48688.1"/>
    </source>
</evidence>
<dbReference type="RefSeq" id="WP_154542601.1">
    <property type="nucleotide sequence ID" value="NZ_VUMY01000001.1"/>
</dbReference>
<dbReference type="PROSITE" id="PS51273">
    <property type="entry name" value="GATASE_TYPE_1"/>
    <property type="match status" value="1"/>
</dbReference>
<dbReference type="InterPro" id="IPR017926">
    <property type="entry name" value="GATASE"/>
</dbReference>
<feature type="domain" description="Glutamine amidotransferase" evidence="1">
    <location>
        <begin position="86"/>
        <end position="203"/>
    </location>
</feature>
<keyword evidence="2" id="KW-0808">Transferase</keyword>
<gene>
    <name evidence="2" type="ORF">FYJ63_00180</name>
</gene>
<dbReference type="Gene3D" id="3.40.50.880">
    <property type="match status" value="1"/>
</dbReference>
<accession>A0A7K0JZX6</accession>
<dbReference type="SUPFAM" id="SSF52317">
    <property type="entry name" value="Class I glutamine amidotransferase-like"/>
    <property type="match status" value="1"/>
</dbReference>
<evidence type="ECO:0000259" key="1">
    <source>
        <dbReference type="Pfam" id="PF00117"/>
    </source>
</evidence>
<dbReference type="PANTHER" id="PTHR42695:SF5">
    <property type="entry name" value="GLUTAMINE AMIDOTRANSFERASE YLR126C-RELATED"/>
    <property type="match status" value="1"/>
</dbReference>
<organism evidence="2 3">
    <name type="scientific">Mobiluncus porci</name>
    <dbReference type="NCBI Taxonomy" id="2652278"/>
    <lineage>
        <taxon>Bacteria</taxon>
        <taxon>Bacillati</taxon>
        <taxon>Actinomycetota</taxon>
        <taxon>Actinomycetes</taxon>
        <taxon>Actinomycetales</taxon>
        <taxon>Actinomycetaceae</taxon>
        <taxon>Mobiluncus</taxon>
    </lineage>
</organism>
<sequence>MTKPFLFAVCRPPGAILDSEKLEIPRLGGLNPETDFEIIELGKPDSPEPEDLDLDLYAGVFISGSKYGFLDEQTGKPEDHRRIERRALRLGERLIERDQPTLGFCYGMHALALAGGGTLTGEFAEDIYAPELTLTEQGLSDPVTRGLPSSLRAFIGHKDSVGRLPKNTEVLLKADFCPVQMMRIGNNIYATQFHPEITNTAMHIRLEFYTGSYFDAAKAKELWDYCDAAEVSGANQIISAFVERYRQ</sequence>